<gene>
    <name evidence="2" type="ORF">BCY89_25765</name>
</gene>
<dbReference type="AlphaFoldDB" id="A0A420G1Z0"/>
<dbReference type="Proteomes" id="UP000286402">
    <property type="component" value="Unassembled WGS sequence"/>
</dbReference>
<feature type="transmembrane region" description="Helical" evidence="1">
    <location>
        <begin position="41"/>
        <end position="60"/>
    </location>
</feature>
<dbReference type="EMBL" id="MCAQ01000005">
    <property type="protein sequence ID" value="RKF39165.1"/>
    <property type="molecule type" value="Genomic_DNA"/>
</dbReference>
<organism evidence="2 3">
    <name type="scientific">Sphingobacterium siyangense</name>
    <dbReference type="NCBI Taxonomy" id="459529"/>
    <lineage>
        <taxon>Bacteria</taxon>
        <taxon>Pseudomonadati</taxon>
        <taxon>Bacteroidota</taxon>
        <taxon>Sphingobacteriia</taxon>
        <taxon>Sphingobacteriales</taxon>
        <taxon>Sphingobacteriaceae</taxon>
        <taxon>Sphingobacterium</taxon>
    </lineage>
</organism>
<reference evidence="2 3" key="1">
    <citation type="submission" date="2016-07" db="EMBL/GenBank/DDBJ databases">
        <title>Genome analysis of Sphingobacterium siyangense T12B17.</title>
        <authorList>
            <person name="Xu D."/>
            <person name="Su Y."/>
            <person name="Zheng S."/>
        </authorList>
    </citation>
    <scope>NUCLEOTIDE SEQUENCE [LARGE SCALE GENOMIC DNA]</scope>
    <source>
        <strain evidence="2 3">T12B17</strain>
    </source>
</reference>
<keyword evidence="3" id="KW-1185">Reference proteome</keyword>
<feature type="transmembrane region" description="Helical" evidence="1">
    <location>
        <begin position="7"/>
        <end position="29"/>
    </location>
</feature>
<comment type="caution">
    <text evidence="2">The sequence shown here is derived from an EMBL/GenBank/DDBJ whole genome shotgun (WGS) entry which is preliminary data.</text>
</comment>
<evidence type="ECO:0000313" key="3">
    <source>
        <dbReference type="Proteomes" id="UP000286402"/>
    </source>
</evidence>
<keyword evidence="1" id="KW-1133">Transmembrane helix</keyword>
<evidence type="ECO:0000256" key="1">
    <source>
        <dbReference type="SAM" id="Phobius"/>
    </source>
</evidence>
<proteinExistence type="predicted"/>
<protein>
    <submittedName>
        <fullName evidence="2">Uncharacterized protein</fullName>
    </submittedName>
</protein>
<keyword evidence="1" id="KW-0812">Transmembrane</keyword>
<name>A0A420G1Z0_9SPHI</name>
<accession>A0A420G1Z0</accession>
<sequence length="66" mass="7789">MKNYRKLFLTYCFIMLVIIVSQHLIDIYFRGEAVEFTPGRIIATFIYLILGTLTLTFVEIKIKKVK</sequence>
<evidence type="ECO:0000313" key="2">
    <source>
        <dbReference type="EMBL" id="RKF39165.1"/>
    </source>
</evidence>
<keyword evidence="1" id="KW-0472">Membrane</keyword>